<accession>A0ABS7D9X5</accession>
<protein>
    <submittedName>
        <fullName evidence="1">PilZ domain-containing protein</fullName>
    </submittedName>
</protein>
<name>A0ABS7D9X5_9BACL</name>
<dbReference type="Gene3D" id="2.40.10.220">
    <property type="entry name" value="predicted glycosyltransferase like domains"/>
    <property type="match status" value="1"/>
</dbReference>
<dbReference type="EMBL" id="JAHZIJ010000016">
    <property type="protein sequence ID" value="MBW7476747.1"/>
    <property type="molecule type" value="Genomic_DNA"/>
</dbReference>
<dbReference type="RefSeq" id="WP_219873997.1">
    <property type="nucleotide sequence ID" value="NZ_JAHZIJ010000016.1"/>
</dbReference>
<comment type="caution">
    <text evidence="1">The sequence shown here is derived from an EMBL/GenBank/DDBJ whole genome shotgun (WGS) entry which is preliminary data.</text>
</comment>
<evidence type="ECO:0000313" key="1">
    <source>
        <dbReference type="EMBL" id="MBW7476747.1"/>
    </source>
</evidence>
<evidence type="ECO:0000313" key="2">
    <source>
        <dbReference type="Proteomes" id="UP000812277"/>
    </source>
</evidence>
<proteinExistence type="predicted"/>
<sequence>MRIRIHSGVEATISIIDVLGKRTESGATRVMLHDLGPYGMQFLTHLRFPVNNDYVLRAVIALGDWQFSVIGNVKWRRREENQYKYGCEFIPDRTLRLAIVRALGEKLREMSPREQRIHDLYRRMSEQMEGVGYHLDMRR</sequence>
<gene>
    <name evidence="1" type="ORF">K0T92_18675</name>
</gene>
<keyword evidence="2" id="KW-1185">Reference proteome</keyword>
<reference evidence="1 2" key="1">
    <citation type="submission" date="2021-07" db="EMBL/GenBank/DDBJ databases">
        <title>Paenibacillus radiodurans sp. nov., isolated from the southeastern edge of Tengger Desert.</title>
        <authorList>
            <person name="Zhang G."/>
        </authorList>
    </citation>
    <scope>NUCLEOTIDE SEQUENCE [LARGE SCALE GENOMIC DNA]</scope>
    <source>
        <strain evidence="1 2">DT7-4</strain>
    </source>
</reference>
<dbReference type="Proteomes" id="UP000812277">
    <property type="component" value="Unassembled WGS sequence"/>
</dbReference>
<organism evidence="1 2">
    <name type="scientific">Paenibacillus oenotherae</name>
    <dbReference type="NCBI Taxonomy" id="1435645"/>
    <lineage>
        <taxon>Bacteria</taxon>
        <taxon>Bacillati</taxon>
        <taxon>Bacillota</taxon>
        <taxon>Bacilli</taxon>
        <taxon>Bacillales</taxon>
        <taxon>Paenibacillaceae</taxon>
        <taxon>Paenibacillus</taxon>
    </lineage>
</organism>